<sequence length="141" mass="16442">MSENVNFRNFFEYEFNFSERLEEVFKRLAVSKKLVVPERSAAFRNNKRITEIETLRKEKKIKSIKKGKKNDGDDDEADEGIPVTQIQNSNAEIPNAEISNPKSQIIINEGDKAYKVNEIYKTNEGNEYYNEIINIDESEEE</sequence>
<gene>
    <name evidence="2" type="ORF">Glove_585g56</name>
</gene>
<feature type="compositionally biased region" description="Polar residues" evidence="1">
    <location>
        <begin position="84"/>
        <end position="97"/>
    </location>
</feature>
<dbReference type="AlphaFoldDB" id="A0A397G9X2"/>
<keyword evidence="3" id="KW-1185">Reference proteome</keyword>
<proteinExistence type="predicted"/>
<protein>
    <submittedName>
        <fullName evidence="2">Uncharacterized protein</fullName>
    </submittedName>
</protein>
<name>A0A397G9X2_9GLOM</name>
<dbReference type="Proteomes" id="UP000266861">
    <property type="component" value="Unassembled WGS sequence"/>
</dbReference>
<accession>A0A397G9X2</accession>
<feature type="region of interest" description="Disordered" evidence="1">
    <location>
        <begin position="62"/>
        <end position="97"/>
    </location>
</feature>
<evidence type="ECO:0000313" key="3">
    <source>
        <dbReference type="Proteomes" id="UP000266861"/>
    </source>
</evidence>
<comment type="caution">
    <text evidence="2">The sequence shown here is derived from an EMBL/GenBank/DDBJ whole genome shotgun (WGS) entry which is preliminary data.</text>
</comment>
<reference evidence="2 3" key="1">
    <citation type="submission" date="2018-08" db="EMBL/GenBank/DDBJ databases">
        <title>Genome and evolution of the arbuscular mycorrhizal fungus Diversispora epigaea (formerly Glomus versiforme) and its bacterial endosymbionts.</title>
        <authorList>
            <person name="Sun X."/>
            <person name="Fei Z."/>
            <person name="Harrison M."/>
        </authorList>
    </citation>
    <scope>NUCLEOTIDE SEQUENCE [LARGE SCALE GENOMIC DNA]</scope>
    <source>
        <strain evidence="2 3">IT104</strain>
    </source>
</reference>
<evidence type="ECO:0000313" key="2">
    <source>
        <dbReference type="EMBL" id="RHZ47347.1"/>
    </source>
</evidence>
<organism evidence="2 3">
    <name type="scientific">Diversispora epigaea</name>
    <dbReference type="NCBI Taxonomy" id="1348612"/>
    <lineage>
        <taxon>Eukaryota</taxon>
        <taxon>Fungi</taxon>
        <taxon>Fungi incertae sedis</taxon>
        <taxon>Mucoromycota</taxon>
        <taxon>Glomeromycotina</taxon>
        <taxon>Glomeromycetes</taxon>
        <taxon>Diversisporales</taxon>
        <taxon>Diversisporaceae</taxon>
        <taxon>Diversispora</taxon>
    </lineage>
</organism>
<evidence type="ECO:0000256" key="1">
    <source>
        <dbReference type="SAM" id="MobiDB-lite"/>
    </source>
</evidence>
<dbReference type="EMBL" id="PQFF01000492">
    <property type="protein sequence ID" value="RHZ47347.1"/>
    <property type="molecule type" value="Genomic_DNA"/>
</dbReference>